<dbReference type="PROSITE" id="PS51257">
    <property type="entry name" value="PROKAR_LIPOPROTEIN"/>
    <property type="match status" value="1"/>
</dbReference>
<feature type="signal peptide" evidence="2">
    <location>
        <begin position="1"/>
        <end position="22"/>
    </location>
</feature>
<dbReference type="RefSeq" id="WP_189692441.1">
    <property type="nucleotide sequence ID" value="NZ_BNCM01000002.1"/>
</dbReference>
<organism evidence="4 5">
    <name type="scientific">Sinomonas cellulolyticus</name>
    <dbReference type="NCBI Taxonomy" id="2801916"/>
    <lineage>
        <taxon>Bacteria</taxon>
        <taxon>Bacillati</taxon>
        <taxon>Actinomycetota</taxon>
        <taxon>Actinomycetes</taxon>
        <taxon>Micrococcales</taxon>
        <taxon>Micrococcaceae</taxon>
        <taxon>Sinomonas</taxon>
    </lineage>
</organism>
<evidence type="ECO:0000313" key="4">
    <source>
        <dbReference type="EMBL" id="MBL0705894.1"/>
    </source>
</evidence>
<keyword evidence="5" id="KW-1185">Reference proteome</keyword>
<dbReference type="Proteomes" id="UP000639051">
    <property type="component" value="Unassembled WGS sequence"/>
</dbReference>
<sequence>MNRFQRALVLASPLLLAGALTGCGGGTSTPGSSSSASASASQSPSASSASATPSASATTSASASASGSTPPAGSQPPPATTPAAGGPARCLSTQLEGSIQPGAGGAAGTVYQKIALKNVSPTPCLLQGFAGVSLTNGPQGEPIGAPADRDSSVPVVAVVLQPGQSGAADFGLHQAGNYQDCVRVQAAGYRVYPPEDYGSLFIPAPATACSNADIHLLTLRAFQPFS</sequence>
<dbReference type="InterPro" id="IPR025326">
    <property type="entry name" value="DUF4232"/>
</dbReference>
<feature type="domain" description="DUF4232" evidence="3">
    <location>
        <begin position="90"/>
        <end position="222"/>
    </location>
</feature>
<proteinExistence type="predicted"/>
<evidence type="ECO:0000313" key="5">
    <source>
        <dbReference type="Proteomes" id="UP000639051"/>
    </source>
</evidence>
<dbReference type="EMBL" id="JAERRC010000024">
    <property type="protein sequence ID" value="MBL0705894.1"/>
    <property type="molecule type" value="Genomic_DNA"/>
</dbReference>
<feature type="chain" id="PRO_5046502219" evidence="2">
    <location>
        <begin position="23"/>
        <end position="226"/>
    </location>
</feature>
<evidence type="ECO:0000256" key="1">
    <source>
        <dbReference type="SAM" id="MobiDB-lite"/>
    </source>
</evidence>
<name>A0ABS1K2W9_9MICC</name>
<feature type="compositionally biased region" description="Low complexity" evidence="1">
    <location>
        <begin position="29"/>
        <end position="72"/>
    </location>
</feature>
<keyword evidence="2" id="KW-0732">Signal</keyword>
<accession>A0ABS1K2W9</accession>
<evidence type="ECO:0000256" key="2">
    <source>
        <dbReference type="SAM" id="SignalP"/>
    </source>
</evidence>
<protein>
    <submittedName>
        <fullName evidence="4">DUF4232 domain-containing protein</fullName>
    </submittedName>
</protein>
<reference evidence="4 5" key="1">
    <citation type="submission" date="2021-01" db="EMBL/GenBank/DDBJ databases">
        <title>Genome public.</title>
        <authorList>
            <person name="Liu C."/>
            <person name="Sun Q."/>
        </authorList>
    </citation>
    <scope>NUCLEOTIDE SEQUENCE [LARGE SCALE GENOMIC DNA]</scope>
    <source>
        <strain evidence="4 5">JC656</strain>
    </source>
</reference>
<feature type="region of interest" description="Disordered" evidence="1">
    <location>
        <begin position="22"/>
        <end position="90"/>
    </location>
</feature>
<evidence type="ECO:0000259" key="3">
    <source>
        <dbReference type="Pfam" id="PF14016"/>
    </source>
</evidence>
<comment type="caution">
    <text evidence="4">The sequence shown here is derived from an EMBL/GenBank/DDBJ whole genome shotgun (WGS) entry which is preliminary data.</text>
</comment>
<gene>
    <name evidence="4" type="ORF">JJE72_10295</name>
</gene>
<dbReference type="Pfam" id="PF14016">
    <property type="entry name" value="DUF4232"/>
    <property type="match status" value="1"/>
</dbReference>